<name>A0A2Z6P8G9_TRISU</name>
<accession>A0A2Z6P8G9</accession>
<feature type="domain" description="WRKY" evidence="2">
    <location>
        <begin position="135"/>
        <end position="187"/>
    </location>
</feature>
<gene>
    <name evidence="3" type="ORF">TSUD_67500</name>
</gene>
<dbReference type="EMBL" id="DF973735">
    <property type="protein sequence ID" value="GAU38887.1"/>
    <property type="molecule type" value="Genomic_DNA"/>
</dbReference>
<dbReference type="AlphaFoldDB" id="A0A2Z6P8G9"/>
<evidence type="ECO:0000313" key="4">
    <source>
        <dbReference type="Proteomes" id="UP000242715"/>
    </source>
</evidence>
<dbReference type="PROSITE" id="PS50811">
    <property type="entry name" value="WRKY"/>
    <property type="match status" value="1"/>
</dbReference>
<keyword evidence="4" id="KW-1185">Reference proteome</keyword>
<keyword evidence="1" id="KW-0732">Signal</keyword>
<proteinExistence type="predicted"/>
<protein>
    <recommendedName>
        <fullName evidence="2">WRKY domain-containing protein</fullName>
    </recommendedName>
</protein>
<dbReference type="GO" id="GO:0043565">
    <property type="term" value="F:sequence-specific DNA binding"/>
    <property type="evidence" value="ECO:0007669"/>
    <property type="project" value="InterPro"/>
</dbReference>
<sequence length="210" mass="23513">MLILPFCFVYLVVLEMVSGLMLANLTSICCLFTKCLSQYEKLRTKQTTGSSHVFWYCPIRYTTPKLVYAEFEVYGSSLGLAACVVYGGAPYGAQENKLKRGVDIAIGTQALDRIALEVNFLLNDLQNSVQYAFCRAEPSPFCYSRPVIGSSGNCCRGCPPMKHVEKCLEEPTMLIVTNECKKSHPKLPTQFANDVSKMMAYSTFFFYFIG</sequence>
<feature type="signal peptide" evidence="1">
    <location>
        <begin position="1"/>
        <end position="19"/>
    </location>
</feature>
<feature type="chain" id="PRO_5016362014" description="WRKY domain-containing protein" evidence="1">
    <location>
        <begin position="20"/>
        <end position="210"/>
    </location>
</feature>
<dbReference type="OrthoDB" id="1745719at2759"/>
<evidence type="ECO:0000256" key="1">
    <source>
        <dbReference type="SAM" id="SignalP"/>
    </source>
</evidence>
<reference evidence="4" key="1">
    <citation type="journal article" date="2017" name="Front. Plant Sci.">
        <title>Climate Clever Clovers: New Paradigm to Reduce the Environmental Footprint of Ruminants by Breeding Low Methanogenic Forages Utilizing Haplotype Variation.</title>
        <authorList>
            <person name="Kaur P."/>
            <person name="Appels R."/>
            <person name="Bayer P.E."/>
            <person name="Keeble-Gagnere G."/>
            <person name="Wang J."/>
            <person name="Hirakawa H."/>
            <person name="Shirasawa K."/>
            <person name="Vercoe P."/>
            <person name="Stefanova K."/>
            <person name="Durmic Z."/>
            <person name="Nichols P."/>
            <person name="Revell C."/>
            <person name="Isobe S.N."/>
            <person name="Edwards D."/>
            <person name="Erskine W."/>
        </authorList>
    </citation>
    <scope>NUCLEOTIDE SEQUENCE [LARGE SCALE GENOMIC DNA]</scope>
    <source>
        <strain evidence="4">cv. Daliak</strain>
    </source>
</reference>
<organism evidence="3 4">
    <name type="scientific">Trifolium subterraneum</name>
    <name type="common">Subterranean clover</name>
    <dbReference type="NCBI Taxonomy" id="3900"/>
    <lineage>
        <taxon>Eukaryota</taxon>
        <taxon>Viridiplantae</taxon>
        <taxon>Streptophyta</taxon>
        <taxon>Embryophyta</taxon>
        <taxon>Tracheophyta</taxon>
        <taxon>Spermatophyta</taxon>
        <taxon>Magnoliopsida</taxon>
        <taxon>eudicotyledons</taxon>
        <taxon>Gunneridae</taxon>
        <taxon>Pentapetalae</taxon>
        <taxon>rosids</taxon>
        <taxon>fabids</taxon>
        <taxon>Fabales</taxon>
        <taxon>Fabaceae</taxon>
        <taxon>Papilionoideae</taxon>
        <taxon>50 kb inversion clade</taxon>
        <taxon>NPAAA clade</taxon>
        <taxon>Hologalegina</taxon>
        <taxon>IRL clade</taxon>
        <taxon>Trifolieae</taxon>
        <taxon>Trifolium</taxon>
    </lineage>
</organism>
<evidence type="ECO:0000313" key="3">
    <source>
        <dbReference type="EMBL" id="GAU38887.1"/>
    </source>
</evidence>
<dbReference type="GO" id="GO:0003700">
    <property type="term" value="F:DNA-binding transcription factor activity"/>
    <property type="evidence" value="ECO:0007669"/>
    <property type="project" value="InterPro"/>
</dbReference>
<dbReference type="Proteomes" id="UP000242715">
    <property type="component" value="Unassembled WGS sequence"/>
</dbReference>
<evidence type="ECO:0000259" key="2">
    <source>
        <dbReference type="PROSITE" id="PS50811"/>
    </source>
</evidence>
<dbReference type="InterPro" id="IPR003657">
    <property type="entry name" value="WRKY_dom"/>
</dbReference>